<dbReference type="EMBL" id="JAUOZU010000010">
    <property type="protein sequence ID" value="MDO6965254.1"/>
    <property type="molecule type" value="Genomic_DNA"/>
</dbReference>
<feature type="chain" id="PRO_5045527335" evidence="3">
    <location>
        <begin position="26"/>
        <end position="295"/>
    </location>
</feature>
<dbReference type="PANTHER" id="PTHR31302:SF31">
    <property type="entry name" value="PHOSPHODIESTERASE YAEI"/>
    <property type="match status" value="1"/>
</dbReference>
<organism evidence="5 6">
    <name type="scientific">Rhizobium alvei</name>
    <dbReference type="NCBI Taxonomy" id="1132659"/>
    <lineage>
        <taxon>Bacteria</taxon>
        <taxon>Pseudomonadati</taxon>
        <taxon>Pseudomonadota</taxon>
        <taxon>Alphaproteobacteria</taxon>
        <taxon>Hyphomicrobiales</taxon>
        <taxon>Rhizobiaceae</taxon>
        <taxon>Rhizobium/Agrobacterium group</taxon>
        <taxon>Rhizobium</taxon>
    </lineage>
</organism>
<dbReference type="PANTHER" id="PTHR31302">
    <property type="entry name" value="TRANSMEMBRANE PROTEIN WITH METALLOPHOSPHOESTERASE DOMAIN-RELATED"/>
    <property type="match status" value="1"/>
</dbReference>
<dbReference type="Pfam" id="PF00149">
    <property type="entry name" value="Metallophos"/>
    <property type="match status" value="1"/>
</dbReference>
<evidence type="ECO:0000256" key="3">
    <source>
        <dbReference type="SAM" id="SignalP"/>
    </source>
</evidence>
<proteinExistence type="predicted"/>
<evidence type="ECO:0000259" key="4">
    <source>
        <dbReference type="Pfam" id="PF00149"/>
    </source>
</evidence>
<reference evidence="5" key="1">
    <citation type="journal article" date="2015" name="Int. J. Syst. Evol. Microbiol.">
        <title>Rhizobium alvei sp. nov., isolated from a freshwater river.</title>
        <authorList>
            <person name="Sheu S.Y."/>
            <person name="Huang H.W."/>
            <person name="Young C.C."/>
            <person name="Chen W.M."/>
        </authorList>
    </citation>
    <scope>NUCLEOTIDE SEQUENCE</scope>
    <source>
        <strain evidence="5">TNR-22</strain>
    </source>
</reference>
<dbReference type="RefSeq" id="WP_304377361.1">
    <property type="nucleotide sequence ID" value="NZ_JAUOZU010000010.1"/>
</dbReference>
<evidence type="ECO:0000256" key="2">
    <source>
        <dbReference type="ARBA" id="ARBA00022801"/>
    </source>
</evidence>
<keyword evidence="3" id="KW-0732">Signal</keyword>
<dbReference type="InterPro" id="IPR004843">
    <property type="entry name" value="Calcineurin-like_PHP"/>
</dbReference>
<sequence length="295" mass="31928">MLTRRGFLKFVWRMMLAGAAVTTYATGVEAMGTPDVTTFRLTPKGWTPGLKLRIVALADFHACEPWMDAKRISKICAQANALGGDVILLLGDYVVGPNIVLGRIAPEAWAGSLAQLAAPLGVHAILGNHDYHDDADYRRDFIVPTAAERALDAVNIPVLVNRAIRLEKDGHGFWLAGLGDQMATEPVTFRRGIDDLEGLQRQITDTDPAILLAHEPDIFPQAGGRFSLTLSGHTHGGQVNLFGWRPVAASRGSRIYPVGHYHEGGRDLVVSRGLGCTGMPVRIGSWPEILVVELG</sequence>
<dbReference type="SUPFAM" id="SSF56300">
    <property type="entry name" value="Metallo-dependent phosphatases"/>
    <property type="match status" value="1"/>
</dbReference>
<evidence type="ECO:0000256" key="1">
    <source>
        <dbReference type="ARBA" id="ARBA00022723"/>
    </source>
</evidence>
<dbReference type="Proteomes" id="UP001174932">
    <property type="component" value="Unassembled WGS sequence"/>
</dbReference>
<reference evidence="5" key="2">
    <citation type="submission" date="2023-07" db="EMBL/GenBank/DDBJ databases">
        <authorList>
            <person name="Shen H."/>
        </authorList>
    </citation>
    <scope>NUCLEOTIDE SEQUENCE</scope>
    <source>
        <strain evidence="5">TNR-22</strain>
    </source>
</reference>
<feature type="domain" description="Calcineurin-like phosphoesterase" evidence="4">
    <location>
        <begin position="52"/>
        <end position="236"/>
    </location>
</feature>
<evidence type="ECO:0000313" key="5">
    <source>
        <dbReference type="EMBL" id="MDO6965254.1"/>
    </source>
</evidence>
<protein>
    <submittedName>
        <fullName evidence="5">Metallophosphoesterase</fullName>
    </submittedName>
</protein>
<dbReference type="InterPro" id="IPR029052">
    <property type="entry name" value="Metallo-depent_PP-like"/>
</dbReference>
<name>A0ABT8YNH9_9HYPH</name>
<dbReference type="InterPro" id="IPR051158">
    <property type="entry name" value="Metallophosphoesterase_sf"/>
</dbReference>
<keyword evidence="2" id="KW-0378">Hydrolase</keyword>
<comment type="caution">
    <text evidence="5">The sequence shown here is derived from an EMBL/GenBank/DDBJ whole genome shotgun (WGS) entry which is preliminary data.</text>
</comment>
<accession>A0ABT8YNH9</accession>
<gene>
    <name evidence="5" type="ORF">Q4481_14905</name>
</gene>
<feature type="signal peptide" evidence="3">
    <location>
        <begin position="1"/>
        <end position="25"/>
    </location>
</feature>
<dbReference type="Gene3D" id="3.60.21.10">
    <property type="match status" value="1"/>
</dbReference>
<keyword evidence="6" id="KW-1185">Reference proteome</keyword>
<keyword evidence="1" id="KW-0479">Metal-binding</keyword>
<evidence type="ECO:0000313" key="6">
    <source>
        <dbReference type="Proteomes" id="UP001174932"/>
    </source>
</evidence>